<dbReference type="GeneID" id="106169973"/>
<protein>
    <submittedName>
        <fullName evidence="3">Uncharacterized protein LOC106169973</fullName>
    </submittedName>
</protein>
<dbReference type="OrthoDB" id="6044094at2759"/>
<dbReference type="InterPro" id="IPR002481">
    <property type="entry name" value="FUR"/>
</dbReference>
<keyword evidence="2" id="KW-1185">Reference proteome</keyword>
<evidence type="ECO:0000259" key="1">
    <source>
        <dbReference type="Pfam" id="PF13358"/>
    </source>
</evidence>
<dbReference type="GO" id="GO:0003676">
    <property type="term" value="F:nucleic acid binding"/>
    <property type="evidence" value="ECO:0007669"/>
    <property type="project" value="InterPro"/>
</dbReference>
<dbReference type="InterPro" id="IPR038717">
    <property type="entry name" value="Tc1-like_DDE_dom"/>
</dbReference>
<dbReference type="RefSeq" id="XP_013405110.1">
    <property type="nucleotide sequence ID" value="XM_013549656.1"/>
</dbReference>
<dbReference type="AlphaFoldDB" id="A0A1S3J3Y2"/>
<dbReference type="InterPro" id="IPR036390">
    <property type="entry name" value="WH_DNA-bd_sf"/>
</dbReference>
<dbReference type="Pfam" id="PF01475">
    <property type="entry name" value="FUR"/>
    <property type="match status" value="1"/>
</dbReference>
<dbReference type="Proteomes" id="UP000085678">
    <property type="component" value="Unplaced"/>
</dbReference>
<feature type="domain" description="Tc1-like transposase DDE" evidence="1">
    <location>
        <begin position="113"/>
        <end position="214"/>
    </location>
</feature>
<reference evidence="3" key="1">
    <citation type="submission" date="2025-08" db="UniProtKB">
        <authorList>
            <consortium name="RefSeq"/>
        </authorList>
    </citation>
    <scope>IDENTIFICATION</scope>
    <source>
        <tissue evidence="3">Gonads</tissue>
    </source>
</reference>
<dbReference type="InterPro" id="IPR012337">
    <property type="entry name" value="RNaseH-like_sf"/>
</dbReference>
<accession>A0A1S3J3Y2</accession>
<name>A0A1S3J3Y2_LINAN</name>
<dbReference type="KEGG" id="lak:106169973"/>
<dbReference type="SUPFAM" id="SSF53098">
    <property type="entry name" value="Ribonuclease H-like"/>
    <property type="match status" value="1"/>
</dbReference>
<dbReference type="Pfam" id="PF13358">
    <property type="entry name" value="DDE_3"/>
    <property type="match status" value="1"/>
</dbReference>
<dbReference type="InParanoid" id="A0A1S3J3Y2"/>
<feature type="non-terminal residue" evidence="3">
    <location>
        <position position="227"/>
    </location>
</feature>
<sequence>MPLSAYMLASVILVLRENGVSIQDIQRQLADENVSCHRSTIYRFLERFEEGHVLADHPSSGRRVQFRDEHRDIVNHEMSNNHEMNSMQLRDVLQERTDECTVQMDSNGRYRISKRGATEIALFTGTMDSVRYQDILEAALLPFIRERFPQGHRFMQDNAPMHTSRATMQFLRENGINWFWTPPESLYLNPIELMWAEMKYYIRHRAKPKTKDQLADGIQEFWCTVDQ</sequence>
<dbReference type="SUPFAM" id="SSF46785">
    <property type="entry name" value="Winged helix' DNA-binding domain"/>
    <property type="match status" value="1"/>
</dbReference>
<evidence type="ECO:0000313" key="2">
    <source>
        <dbReference type="Proteomes" id="UP000085678"/>
    </source>
</evidence>
<gene>
    <name evidence="3" type="primary">LOC106169973</name>
</gene>
<evidence type="ECO:0000313" key="3">
    <source>
        <dbReference type="RefSeq" id="XP_013405110.1"/>
    </source>
</evidence>
<proteinExistence type="predicted"/>
<organism evidence="2 3">
    <name type="scientific">Lingula anatina</name>
    <name type="common">Brachiopod</name>
    <name type="synonym">Lingula unguis</name>
    <dbReference type="NCBI Taxonomy" id="7574"/>
    <lineage>
        <taxon>Eukaryota</taxon>
        <taxon>Metazoa</taxon>
        <taxon>Spiralia</taxon>
        <taxon>Lophotrochozoa</taxon>
        <taxon>Brachiopoda</taxon>
        <taxon>Linguliformea</taxon>
        <taxon>Lingulata</taxon>
        <taxon>Lingulida</taxon>
        <taxon>Linguloidea</taxon>
        <taxon>Lingulidae</taxon>
        <taxon>Lingula</taxon>
    </lineage>
</organism>
<dbReference type="InterPro" id="IPR036397">
    <property type="entry name" value="RNaseH_sf"/>
</dbReference>
<dbReference type="GO" id="GO:0003700">
    <property type="term" value="F:DNA-binding transcription factor activity"/>
    <property type="evidence" value="ECO:0007669"/>
    <property type="project" value="InterPro"/>
</dbReference>
<dbReference type="Gene3D" id="3.30.420.10">
    <property type="entry name" value="Ribonuclease H-like superfamily/Ribonuclease H"/>
    <property type="match status" value="1"/>
</dbReference>